<sequence length="56" mass="6629">MHIGGEVLNTYFENRTFSVSASKNKELEEEITDKLGVEFEKKYPRICPDFVQRIYK</sequence>
<dbReference type="RefSeq" id="WP_157197520.1">
    <property type="nucleotide sequence ID" value="NZ_JAPVER010000018.1"/>
</dbReference>
<keyword evidence="3" id="KW-1185">Reference proteome</keyword>
<reference evidence="1" key="1">
    <citation type="submission" date="2022-12" db="EMBL/GenBank/DDBJ databases">
        <title>Reclassification of two methanogenic archaea species isolated from the Kolyma lowland permafrost.</title>
        <authorList>
            <person name="Trubitsyn V.E."/>
            <person name="Rivkina E.M."/>
            <person name="Shcherbakova V.A."/>
        </authorList>
    </citation>
    <scope>NUCLEOTIDE SEQUENCE</scope>
    <source>
        <strain evidence="1">M2</strain>
        <strain evidence="2">MK4</strain>
    </source>
</reference>
<evidence type="ECO:0000313" key="2">
    <source>
        <dbReference type="EMBL" id="MCZ3372578.1"/>
    </source>
</evidence>
<evidence type="ECO:0000313" key="1">
    <source>
        <dbReference type="EMBL" id="MCZ3364824.1"/>
    </source>
</evidence>
<organism evidence="1 3">
    <name type="scientific">Methanobacterium veterum</name>
    <dbReference type="NCBI Taxonomy" id="408577"/>
    <lineage>
        <taxon>Archaea</taxon>
        <taxon>Methanobacteriati</taxon>
        <taxon>Methanobacteriota</taxon>
        <taxon>Methanomada group</taxon>
        <taxon>Methanobacteria</taxon>
        <taxon>Methanobacteriales</taxon>
        <taxon>Methanobacteriaceae</taxon>
        <taxon>Methanobacterium</taxon>
    </lineage>
</organism>
<dbReference type="AlphaFoldDB" id="A0A9E4ZX15"/>
<comment type="caution">
    <text evidence="1">The sequence shown here is derived from an EMBL/GenBank/DDBJ whole genome shotgun (WGS) entry which is preliminary data.</text>
</comment>
<protein>
    <submittedName>
        <fullName evidence="1">Uncharacterized protein</fullName>
    </submittedName>
</protein>
<dbReference type="EMBL" id="JAPVES010000030">
    <property type="protein sequence ID" value="MCZ3372578.1"/>
    <property type="molecule type" value="Genomic_DNA"/>
</dbReference>
<dbReference type="EMBL" id="JAPVER010000018">
    <property type="protein sequence ID" value="MCZ3364824.1"/>
    <property type="molecule type" value="Genomic_DNA"/>
</dbReference>
<proteinExistence type="predicted"/>
<gene>
    <name evidence="2" type="ORF">O3H35_08020</name>
    <name evidence="1" type="ORF">O3H54_02905</name>
</gene>
<dbReference type="Proteomes" id="UP001068021">
    <property type="component" value="Unassembled WGS sequence"/>
</dbReference>
<accession>A0A9E4ZX15</accession>
<dbReference type="Proteomes" id="UP001074446">
    <property type="component" value="Unassembled WGS sequence"/>
</dbReference>
<evidence type="ECO:0000313" key="3">
    <source>
        <dbReference type="Proteomes" id="UP001068021"/>
    </source>
</evidence>
<name>A0A9E4ZX15_9EURY</name>